<dbReference type="GO" id="GO:0015288">
    <property type="term" value="F:porin activity"/>
    <property type="evidence" value="ECO:0007669"/>
    <property type="project" value="TreeGrafter"/>
</dbReference>
<dbReference type="SUPFAM" id="SSF56954">
    <property type="entry name" value="Outer membrane efflux proteins (OEP)"/>
    <property type="match status" value="1"/>
</dbReference>
<evidence type="ECO:0000256" key="8">
    <source>
        <dbReference type="SAM" id="SignalP"/>
    </source>
</evidence>
<evidence type="ECO:0000256" key="4">
    <source>
        <dbReference type="ARBA" id="ARBA00022452"/>
    </source>
</evidence>
<protein>
    <submittedName>
        <fullName evidence="9">TolC family protein</fullName>
    </submittedName>
</protein>
<dbReference type="InterPro" id="IPR003423">
    <property type="entry name" value="OMP_efflux"/>
</dbReference>
<evidence type="ECO:0000256" key="5">
    <source>
        <dbReference type="ARBA" id="ARBA00022692"/>
    </source>
</evidence>
<keyword evidence="4" id="KW-1134">Transmembrane beta strand</keyword>
<evidence type="ECO:0000256" key="3">
    <source>
        <dbReference type="ARBA" id="ARBA00022448"/>
    </source>
</evidence>
<comment type="subcellular location">
    <subcellularLocation>
        <location evidence="1">Cell outer membrane</location>
    </subcellularLocation>
</comment>
<dbReference type="EMBL" id="DXHL01000019">
    <property type="protein sequence ID" value="HIW10520.1"/>
    <property type="molecule type" value="Genomic_DNA"/>
</dbReference>
<name>A0A9D1TYA9_9BACT</name>
<dbReference type="Pfam" id="PF02321">
    <property type="entry name" value="OEP"/>
    <property type="match status" value="2"/>
</dbReference>
<evidence type="ECO:0000256" key="1">
    <source>
        <dbReference type="ARBA" id="ARBA00004442"/>
    </source>
</evidence>
<dbReference type="GO" id="GO:0009279">
    <property type="term" value="C:cell outer membrane"/>
    <property type="evidence" value="ECO:0007669"/>
    <property type="project" value="UniProtKB-SubCell"/>
</dbReference>
<feature type="signal peptide" evidence="8">
    <location>
        <begin position="1"/>
        <end position="24"/>
    </location>
</feature>
<dbReference type="AlphaFoldDB" id="A0A9D1TYA9"/>
<keyword evidence="8" id="KW-0732">Signal</keyword>
<dbReference type="PANTHER" id="PTHR30026:SF20">
    <property type="entry name" value="OUTER MEMBRANE PROTEIN TOLC"/>
    <property type="match status" value="1"/>
</dbReference>
<reference evidence="9" key="1">
    <citation type="journal article" date="2021" name="PeerJ">
        <title>Extensive microbial diversity within the chicken gut microbiome revealed by metagenomics and culture.</title>
        <authorList>
            <person name="Gilroy R."/>
            <person name="Ravi A."/>
            <person name="Getino M."/>
            <person name="Pursley I."/>
            <person name="Horton D.L."/>
            <person name="Alikhan N.F."/>
            <person name="Baker D."/>
            <person name="Gharbi K."/>
            <person name="Hall N."/>
            <person name="Watson M."/>
            <person name="Adriaenssens E.M."/>
            <person name="Foster-Nyarko E."/>
            <person name="Jarju S."/>
            <person name="Secka A."/>
            <person name="Antonio M."/>
            <person name="Oren A."/>
            <person name="Chaudhuri R.R."/>
            <person name="La Ragione R."/>
            <person name="Hildebrand F."/>
            <person name="Pallen M.J."/>
        </authorList>
    </citation>
    <scope>NUCLEOTIDE SEQUENCE</scope>
    <source>
        <strain evidence="9">ChiBcec15-1070</strain>
    </source>
</reference>
<evidence type="ECO:0000256" key="6">
    <source>
        <dbReference type="ARBA" id="ARBA00023136"/>
    </source>
</evidence>
<keyword evidence="5" id="KW-0812">Transmembrane</keyword>
<dbReference type="Gene3D" id="1.20.1600.10">
    <property type="entry name" value="Outer membrane efflux proteins (OEP)"/>
    <property type="match status" value="1"/>
</dbReference>
<dbReference type="GO" id="GO:0015562">
    <property type="term" value="F:efflux transmembrane transporter activity"/>
    <property type="evidence" value="ECO:0007669"/>
    <property type="project" value="InterPro"/>
</dbReference>
<dbReference type="GO" id="GO:1990281">
    <property type="term" value="C:efflux pump complex"/>
    <property type="evidence" value="ECO:0007669"/>
    <property type="project" value="TreeGrafter"/>
</dbReference>
<feature type="chain" id="PRO_5039050394" evidence="8">
    <location>
        <begin position="25"/>
        <end position="459"/>
    </location>
</feature>
<organism evidence="9 10">
    <name type="scientific">Candidatus Rikenella faecigallinarum</name>
    <dbReference type="NCBI Taxonomy" id="2838745"/>
    <lineage>
        <taxon>Bacteria</taxon>
        <taxon>Pseudomonadati</taxon>
        <taxon>Bacteroidota</taxon>
        <taxon>Bacteroidia</taxon>
        <taxon>Bacteroidales</taxon>
        <taxon>Rikenellaceae</taxon>
        <taxon>Rikenella</taxon>
    </lineage>
</organism>
<proteinExistence type="inferred from homology"/>
<dbReference type="InterPro" id="IPR051906">
    <property type="entry name" value="TolC-like"/>
</dbReference>
<keyword evidence="3" id="KW-0813">Transport</keyword>
<evidence type="ECO:0000256" key="7">
    <source>
        <dbReference type="ARBA" id="ARBA00023237"/>
    </source>
</evidence>
<evidence type="ECO:0000313" key="9">
    <source>
        <dbReference type="EMBL" id="HIW10520.1"/>
    </source>
</evidence>
<dbReference type="Proteomes" id="UP000823926">
    <property type="component" value="Unassembled WGS sequence"/>
</dbReference>
<gene>
    <name evidence="9" type="ORF">H9888_03365</name>
</gene>
<evidence type="ECO:0000256" key="2">
    <source>
        <dbReference type="ARBA" id="ARBA00007613"/>
    </source>
</evidence>
<keyword evidence="7" id="KW-0998">Cell outer membrane</keyword>
<evidence type="ECO:0000313" key="10">
    <source>
        <dbReference type="Proteomes" id="UP000823926"/>
    </source>
</evidence>
<reference evidence="9" key="2">
    <citation type="submission" date="2021-04" db="EMBL/GenBank/DDBJ databases">
        <authorList>
            <person name="Gilroy R."/>
        </authorList>
    </citation>
    <scope>NUCLEOTIDE SEQUENCE</scope>
    <source>
        <strain evidence="9">ChiBcec15-1070</strain>
    </source>
</reference>
<keyword evidence="6" id="KW-0472">Membrane</keyword>
<comment type="similarity">
    <text evidence="2">Belongs to the outer membrane factor (OMF) (TC 1.B.17) family.</text>
</comment>
<comment type="caution">
    <text evidence="9">The sequence shown here is derived from an EMBL/GenBank/DDBJ whole genome shotgun (WGS) entry which is preliminary data.</text>
</comment>
<sequence>MMKPASIIGCISLLCVAATAPLQADETWSIERCIRYAVEHNIQVKQGLNTVENARIESTQSKLNYLPNLNAGVGYNVSFGRSLDPTTYNYVMGESVHNASGSVSLSTTLFAGMQKMHQLRRTEFSLLASVQDVERIKDEIAVAVAGAYLQVLYNREQLLVSESQITTLESQIERTAKLVEAGSLPIGDRLELESQLAMERYNLVNYRNQQMNALLTLTQLLELRDVPDFAVEVPDSATLAGALDGHELSSVGEIYDAALGMPRIEVVKWQQKVAEQDVSLARARYYPTLSFGASYGSSWSNARMKPQLGPDGLPYYTKYPFFEQLDDNASSALQFSLSVPIFGGLSVRNDVHKAKIALRNAALNVQQAENQLYKDIQQAWTDASGAWERYRSAQSSVVSNEESFRNTEQKFNAGGATAVDYNVAKNNLLAAQSLMLQARYEYIFKMKILDFYRGVEITL</sequence>
<accession>A0A9D1TYA9</accession>
<dbReference type="PANTHER" id="PTHR30026">
    <property type="entry name" value="OUTER MEMBRANE PROTEIN TOLC"/>
    <property type="match status" value="1"/>
</dbReference>